<organism evidence="2 3">
    <name type="scientific">Sistotremastrum suecicum HHB10207 ss-3</name>
    <dbReference type="NCBI Taxonomy" id="1314776"/>
    <lineage>
        <taxon>Eukaryota</taxon>
        <taxon>Fungi</taxon>
        <taxon>Dikarya</taxon>
        <taxon>Basidiomycota</taxon>
        <taxon>Agaricomycotina</taxon>
        <taxon>Agaricomycetes</taxon>
        <taxon>Sistotremastrales</taxon>
        <taxon>Sistotremastraceae</taxon>
        <taxon>Sistotremastrum</taxon>
    </lineage>
</organism>
<feature type="compositionally biased region" description="Basic and acidic residues" evidence="1">
    <location>
        <begin position="50"/>
        <end position="67"/>
    </location>
</feature>
<gene>
    <name evidence="2" type="ORF">SISSUDRAFT_406163</name>
</gene>
<name>A0A165YQT0_9AGAM</name>
<evidence type="ECO:0000313" key="3">
    <source>
        <dbReference type="Proteomes" id="UP000076798"/>
    </source>
</evidence>
<dbReference type="AlphaFoldDB" id="A0A165YQT0"/>
<dbReference type="Proteomes" id="UP000076798">
    <property type="component" value="Unassembled WGS sequence"/>
</dbReference>
<dbReference type="EMBL" id="KV428236">
    <property type="protein sequence ID" value="KZT33504.1"/>
    <property type="molecule type" value="Genomic_DNA"/>
</dbReference>
<feature type="region of interest" description="Disordered" evidence="1">
    <location>
        <begin position="48"/>
        <end position="67"/>
    </location>
</feature>
<keyword evidence="3" id="KW-1185">Reference proteome</keyword>
<reference evidence="2 3" key="1">
    <citation type="journal article" date="2016" name="Mol. Biol. Evol.">
        <title>Comparative Genomics of Early-Diverging Mushroom-Forming Fungi Provides Insights into the Origins of Lignocellulose Decay Capabilities.</title>
        <authorList>
            <person name="Nagy L.G."/>
            <person name="Riley R."/>
            <person name="Tritt A."/>
            <person name="Adam C."/>
            <person name="Daum C."/>
            <person name="Floudas D."/>
            <person name="Sun H."/>
            <person name="Yadav J.S."/>
            <person name="Pangilinan J."/>
            <person name="Larsson K.H."/>
            <person name="Matsuura K."/>
            <person name="Barry K."/>
            <person name="Labutti K."/>
            <person name="Kuo R."/>
            <person name="Ohm R.A."/>
            <person name="Bhattacharya S.S."/>
            <person name="Shirouzu T."/>
            <person name="Yoshinaga Y."/>
            <person name="Martin F.M."/>
            <person name="Grigoriev I.V."/>
            <person name="Hibbett D.S."/>
        </authorList>
    </citation>
    <scope>NUCLEOTIDE SEQUENCE [LARGE SCALE GENOMIC DNA]</scope>
    <source>
        <strain evidence="2 3">HHB10207 ss-3</strain>
    </source>
</reference>
<accession>A0A165YQT0</accession>
<evidence type="ECO:0000256" key="1">
    <source>
        <dbReference type="SAM" id="MobiDB-lite"/>
    </source>
</evidence>
<evidence type="ECO:0000313" key="2">
    <source>
        <dbReference type="EMBL" id="KZT33504.1"/>
    </source>
</evidence>
<proteinExistence type="predicted"/>
<sequence length="236" mass="26475">MSDQNIRLLYGYYCYESKENWQAFEPILRKAIAADRLPISTKISPKKRQKDSYVAEGDPTRFHSGSREQEIRRRASYALIVLASMGTLNQYKISPTELELPPPVDLRYKDIVPGKDIAETLGELGDLSDVSLLILNGRMAIAKTRLLNILKPIAKSNLPIGESCISETVLPASEAYITESRAAINSMSQYRAPSFETAFTDIEGLLHINDSLLDLPNLITLVKRIPLVNFLRSNSY</sequence>
<protein>
    <submittedName>
        <fullName evidence="2">Uncharacterized protein</fullName>
    </submittedName>
</protein>